<evidence type="ECO:0000313" key="1">
    <source>
        <dbReference type="EMBL" id="CZT52147.1"/>
    </source>
</evidence>
<evidence type="ECO:0000313" key="2">
    <source>
        <dbReference type="Proteomes" id="UP000177625"/>
    </source>
</evidence>
<protein>
    <submittedName>
        <fullName evidence="1">Related to lipase B</fullName>
    </submittedName>
</protein>
<organism evidence="1 2">
    <name type="scientific">Rhynchosporium secalis</name>
    <name type="common">Barley scald fungus</name>
    <dbReference type="NCBI Taxonomy" id="38038"/>
    <lineage>
        <taxon>Eukaryota</taxon>
        <taxon>Fungi</taxon>
        <taxon>Dikarya</taxon>
        <taxon>Ascomycota</taxon>
        <taxon>Pezizomycotina</taxon>
        <taxon>Leotiomycetes</taxon>
        <taxon>Helotiales</taxon>
        <taxon>Ploettnerulaceae</taxon>
        <taxon>Rhynchosporium</taxon>
    </lineage>
</organism>
<dbReference type="PANTHER" id="PTHR37574">
    <property type="entry name" value="LIPASE B"/>
    <property type="match status" value="1"/>
</dbReference>
<dbReference type="Proteomes" id="UP000177625">
    <property type="component" value="Unassembled WGS sequence"/>
</dbReference>
<dbReference type="InterPro" id="IPR053228">
    <property type="entry name" value="Stereospecific_Lipase"/>
</dbReference>
<reference evidence="2" key="1">
    <citation type="submission" date="2016-03" db="EMBL/GenBank/DDBJ databases">
        <authorList>
            <person name="Guldener U."/>
        </authorList>
    </citation>
    <scope>NUCLEOTIDE SEQUENCE [LARGE SCALE GENOMIC DNA]</scope>
</reference>
<dbReference type="PANTHER" id="PTHR37574:SF1">
    <property type="entry name" value="LIPASE B"/>
    <property type="match status" value="1"/>
</dbReference>
<dbReference type="EMBL" id="FJVC01000553">
    <property type="protein sequence ID" value="CZT52147.1"/>
    <property type="molecule type" value="Genomic_DNA"/>
</dbReference>
<name>A0A1E1MST1_RHYSE</name>
<accession>A0A1E1MST1</accession>
<keyword evidence="2" id="KW-1185">Reference proteome</keyword>
<dbReference type="AlphaFoldDB" id="A0A1E1MST1"/>
<dbReference type="SUPFAM" id="SSF53474">
    <property type="entry name" value="alpha/beta-Hydrolases"/>
    <property type="match status" value="1"/>
</dbReference>
<sequence>MVCGVNKAPSDCKPIGIVGPDIVAELFIAAVVAFCKMIKSILYLSCLGSAVLALPSPVENVRVERAAAIQAIPAKIIKQSQLDNVLAGLKGDAEELTLGASALADVISAIVPGPSPDDIASEISSVASVYKANPTAFFENAATLVLNGLAPKGLINDYIAETSIVNSDKNSNPRAASPAVYPKKSPLDAPYSVDENTLRSALYIPKEFSYGKVRPCIFVPGTGATAGSNFLPNLGKIFTGSDYADPVYLNIPKFQLDDIQINAEFVAYAINYISAISGNKNVSVVSWSAGSIDTVWAHQYWPSTIGVTSDLVSISGDRHGTVLAYLLSPAFPKVPSTPAIIQQQYNSKFIQTLRNGGGASAYVPTTSIYSIFDEIVQPQAGPNASAFVRDDRNVGATNIEIQETCTVLQPGGTLYAHEGVLYNALAVAATIDALTHEGPADLKRIDVPKVCREIADPRLSIVDVLATEALIPIAALEIAAYNPKVSDEPPIKPYAQKDVPRA</sequence>
<gene>
    <name evidence="1" type="ORF">RSE6_13409</name>
</gene>
<dbReference type="InterPro" id="IPR029058">
    <property type="entry name" value="AB_hydrolase_fold"/>
</dbReference>
<dbReference type="Gene3D" id="3.40.50.1820">
    <property type="entry name" value="alpha/beta hydrolase"/>
    <property type="match status" value="1"/>
</dbReference>
<proteinExistence type="predicted"/>